<dbReference type="PROSITE" id="PS51227">
    <property type="entry name" value="SPR"/>
    <property type="match status" value="1"/>
</dbReference>
<dbReference type="GO" id="GO:0019901">
    <property type="term" value="F:protein kinase binding"/>
    <property type="evidence" value="ECO:0007669"/>
    <property type="project" value="TreeGrafter"/>
</dbReference>
<dbReference type="PANTHER" id="PTHR11202">
    <property type="entry name" value="SPROUTY-RELATED, EVH1 DOMAIN-CONTAINING PROTEIN FAMILY MEMBER"/>
    <property type="match status" value="1"/>
</dbReference>
<sequence length="389" mass="43966">MSRDDSSGGWLPHEGGGISRVGVSKVYLEGGGRSDFLIHGERIKDKLVLLECYLKKDLVYQKATPTFHHWSVDERRFGLTFQSPADARAFDRGVRKAIEDLTEGSTTSSSTIHNEAELGDDDVFATGTDSSSNSSQKREAPVRTISSPLTSGRCRYSTLSHIDPYTLEHYNPEQSLPRPPRHVSFPDDDDEIVRINPRERNWLTGYEDYRQAPIHRKYPETENTDSYVRFAKSETSKHDYNYPYVDHTDFGMCKDLKGPVINTQPSRCKPRRKDGERSRCVYCRDMFNHDENGRGQCQDAPDSVRTCIRRISCMGFADCVLYHCMSDSEGDYTDACSCDTSDEKFCLRWMLLIPLSIIAPGMCCYLPLRACYNCGVMCGCCGGKHKAVG</sequence>
<gene>
    <name evidence="11" type="ORF">GDO54_011246</name>
</gene>
<evidence type="ECO:0000256" key="3">
    <source>
        <dbReference type="ARBA" id="ARBA00022475"/>
    </source>
</evidence>
<dbReference type="InterPro" id="IPR041937">
    <property type="entry name" value="SPRE_EVH1"/>
</dbReference>
<keyword evidence="4" id="KW-0963">Cytoplasm</keyword>
<dbReference type="Pfam" id="PF00568">
    <property type="entry name" value="WH1"/>
    <property type="match status" value="1"/>
</dbReference>
<evidence type="ECO:0000256" key="5">
    <source>
        <dbReference type="ARBA" id="ARBA00023136"/>
    </source>
</evidence>
<dbReference type="AlphaFoldDB" id="A0AAV3AWE2"/>
<evidence type="ECO:0000256" key="7">
    <source>
        <dbReference type="ARBA" id="ARBA00039299"/>
    </source>
</evidence>
<protein>
    <recommendedName>
        <fullName evidence="7">Sprouty-related, EVH1 domain-containing protein 2</fullName>
    </recommendedName>
</protein>
<comment type="caution">
    <text evidence="11">The sequence shown here is derived from an EMBL/GenBank/DDBJ whole genome shotgun (WGS) entry which is preliminary data.</text>
</comment>
<keyword evidence="12" id="KW-1185">Reference proteome</keyword>
<evidence type="ECO:0000256" key="2">
    <source>
        <dbReference type="ARBA" id="ARBA00004413"/>
    </source>
</evidence>
<feature type="domain" description="KBD" evidence="10">
    <location>
        <begin position="179"/>
        <end position="233"/>
    </location>
</feature>
<accession>A0AAV3AWE2</accession>
<evidence type="ECO:0000259" key="9">
    <source>
        <dbReference type="PROSITE" id="PS50229"/>
    </source>
</evidence>
<dbReference type="PANTHER" id="PTHR11202:SF11">
    <property type="entry name" value="SPROUTY-RELATED, EVH1 DOMAIN-CONTAINING PROTEIN 2"/>
    <property type="match status" value="1"/>
</dbReference>
<dbReference type="Proteomes" id="UP001181693">
    <property type="component" value="Unassembled WGS sequence"/>
</dbReference>
<dbReference type="Pfam" id="PF05210">
    <property type="entry name" value="Sprouty"/>
    <property type="match status" value="1"/>
</dbReference>
<organism evidence="11 12">
    <name type="scientific">Pyxicephalus adspersus</name>
    <name type="common">African bullfrog</name>
    <dbReference type="NCBI Taxonomy" id="30357"/>
    <lineage>
        <taxon>Eukaryota</taxon>
        <taxon>Metazoa</taxon>
        <taxon>Chordata</taxon>
        <taxon>Craniata</taxon>
        <taxon>Vertebrata</taxon>
        <taxon>Euteleostomi</taxon>
        <taxon>Amphibia</taxon>
        <taxon>Batrachia</taxon>
        <taxon>Anura</taxon>
        <taxon>Neobatrachia</taxon>
        <taxon>Ranoidea</taxon>
        <taxon>Pyxicephalidae</taxon>
        <taxon>Pyxicephalinae</taxon>
        <taxon>Pyxicephalus</taxon>
    </lineage>
</organism>
<keyword evidence="3" id="KW-1003">Cell membrane</keyword>
<evidence type="ECO:0000256" key="1">
    <source>
        <dbReference type="ARBA" id="ARBA00004360"/>
    </source>
</evidence>
<evidence type="ECO:0000259" key="10">
    <source>
        <dbReference type="PROSITE" id="PS51488"/>
    </source>
</evidence>
<keyword evidence="5" id="KW-0472">Membrane</keyword>
<dbReference type="SUPFAM" id="SSF50729">
    <property type="entry name" value="PH domain-like"/>
    <property type="match status" value="1"/>
</dbReference>
<feature type="region of interest" description="Disordered" evidence="8">
    <location>
        <begin position="170"/>
        <end position="189"/>
    </location>
</feature>
<dbReference type="Gene3D" id="2.30.29.30">
    <property type="entry name" value="Pleckstrin-homology domain (PH domain)/Phosphotyrosine-binding domain (PTB)"/>
    <property type="match status" value="1"/>
</dbReference>
<dbReference type="GO" id="GO:0030658">
    <property type="term" value="C:transport vesicle membrane"/>
    <property type="evidence" value="ECO:0007669"/>
    <property type="project" value="UniProtKB-SubCell"/>
</dbReference>
<proteinExistence type="predicted"/>
<dbReference type="SMART" id="SM00461">
    <property type="entry name" value="WH1"/>
    <property type="match status" value="1"/>
</dbReference>
<evidence type="ECO:0000256" key="4">
    <source>
        <dbReference type="ARBA" id="ARBA00022490"/>
    </source>
</evidence>
<evidence type="ECO:0000256" key="6">
    <source>
        <dbReference type="ARBA" id="ARBA00023329"/>
    </source>
</evidence>
<dbReference type="PROSITE" id="PS51488">
    <property type="entry name" value="KBD"/>
    <property type="match status" value="1"/>
</dbReference>
<dbReference type="EMBL" id="DYDO01000004">
    <property type="protein sequence ID" value="DBA27067.1"/>
    <property type="molecule type" value="Genomic_DNA"/>
</dbReference>
<dbReference type="PROSITE" id="PS50229">
    <property type="entry name" value="WH1"/>
    <property type="match status" value="1"/>
</dbReference>
<evidence type="ECO:0000313" key="12">
    <source>
        <dbReference type="Proteomes" id="UP001181693"/>
    </source>
</evidence>
<dbReference type="GO" id="GO:0043409">
    <property type="term" value="P:negative regulation of MAPK cascade"/>
    <property type="evidence" value="ECO:0007669"/>
    <property type="project" value="TreeGrafter"/>
</dbReference>
<dbReference type="InterPro" id="IPR000697">
    <property type="entry name" value="WH1/EVH1_dom"/>
</dbReference>
<dbReference type="GO" id="GO:0005886">
    <property type="term" value="C:plasma membrane"/>
    <property type="evidence" value="ECO:0007669"/>
    <property type="project" value="UniProtKB-SubCell"/>
</dbReference>
<keyword evidence="6" id="KW-0968">Cytoplasmic vesicle</keyword>
<dbReference type="CDD" id="cd10574">
    <property type="entry name" value="EVH1_SPRED-like"/>
    <property type="match status" value="1"/>
</dbReference>
<feature type="domain" description="WH1" evidence="9">
    <location>
        <begin position="1"/>
        <end position="101"/>
    </location>
</feature>
<dbReference type="InterPro" id="IPR011993">
    <property type="entry name" value="PH-like_dom_sf"/>
</dbReference>
<comment type="subcellular location">
    <subcellularLocation>
        <location evidence="2">Cell membrane</location>
        <topology evidence="2">Peripheral membrane protein</topology>
        <orientation evidence="2">Cytoplasmic side</orientation>
    </subcellularLocation>
    <subcellularLocation>
        <location evidence="1">Cytoplasmic vesicle</location>
        <location evidence="1">Secretory vesicle membrane</location>
        <topology evidence="1">Peripheral membrane protein</topology>
        <orientation evidence="1">Cytoplasmic side</orientation>
    </subcellularLocation>
</comment>
<reference evidence="11" key="1">
    <citation type="thesis" date="2020" institute="ProQuest LLC" country="789 East Eisenhower Parkway, Ann Arbor, MI, USA">
        <title>Comparative Genomics and Chromosome Evolution.</title>
        <authorList>
            <person name="Mudd A.B."/>
        </authorList>
    </citation>
    <scope>NUCLEOTIDE SEQUENCE</scope>
    <source>
        <strain evidence="11">1538</strain>
        <tissue evidence="11">Blood</tissue>
    </source>
</reference>
<evidence type="ECO:0000256" key="8">
    <source>
        <dbReference type="SAM" id="MobiDB-lite"/>
    </source>
</evidence>
<feature type="region of interest" description="Disordered" evidence="8">
    <location>
        <begin position="101"/>
        <end position="149"/>
    </location>
</feature>
<dbReference type="FunFam" id="2.30.29.30:FF:000052">
    <property type="entry name" value="Sprouty-related, EVH1 domain containing 2"/>
    <property type="match status" value="1"/>
</dbReference>
<dbReference type="InterPro" id="IPR007875">
    <property type="entry name" value="Sprouty"/>
</dbReference>
<dbReference type="InterPro" id="IPR023337">
    <property type="entry name" value="KBD"/>
</dbReference>
<evidence type="ECO:0000313" key="11">
    <source>
        <dbReference type="EMBL" id="DBA27067.1"/>
    </source>
</evidence>
<feature type="compositionally biased region" description="Polar residues" evidence="8">
    <location>
        <begin position="103"/>
        <end position="113"/>
    </location>
</feature>
<name>A0AAV3AWE2_PYXAD</name>